<comment type="caution">
    <text evidence="4">The sequence shown here is derived from an EMBL/GenBank/DDBJ whole genome shotgun (WGS) entry which is preliminary data.</text>
</comment>
<evidence type="ECO:0000259" key="3">
    <source>
        <dbReference type="PROSITE" id="PS50203"/>
    </source>
</evidence>
<gene>
    <name evidence="4" type="ORF">O6P43_006452</name>
</gene>
<dbReference type="PANTHER" id="PTHR34567">
    <property type="entry name" value="FK506-BINDING-LIKE PROTEIN"/>
    <property type="match status" value="1"/>
</dbReference>
<feature type="region of interest" description="Disordered" evidence="2">
    <location>
        <begin position="264"/>
        <end position="323"/>
    </location>
</feature>
<feature type="domain" description="Calpain catalytic" evidence="3">
    <location>
        <begin position="211"/>
        <end position="264"/>
    </location>
</feature>
<proteinExistence type="predicted"/>
<dbReference type="AlphaFoldDB" id="A0AAD7VIF9"/>
<dbReference type="PROSITE" id="PS50203">
    <property type="entry name" value="CALPAIN_CAT"/>
    <property type="match status" value="1"/>
</dbReference>
<comment type="caution">
    <text evidence="1">Lacks conserved residue(s) required for the propagation of feature annotation.</text>
</comment>
<dbReference type="PANTHER" id="PTHR34567:SF3">
    <property type="entry name" value="FK506-BINDING-LIKE PROTEIN"/>
    <property type="match status" value="1"/>
</dbReference>
<dbReference type="Proteomes" id="UP001163823">
    <property type="component" value="Chromosome 3"/>
</dbReference>
<evidence type="ECO:0000313" key="4">
    <source>
        <dbReference type="EMBL" id="KAJ7976705.1"/>
    </source>
</evidence>
<protein>
    <submittedName>
        <fullName evidence="4">Bifunctional endo-1,4-beta-xylanase</fullName>
    </submittedName>
</protein>
<evidence type="ECO:0000256" key="1">
    <source>
        <dbReference type="PROSITE-ProRule" id="PRU00239"/>
    </source>
</evidence>
<dbReference type="GO" id="GO:0004198">
    <property type="term" value="F:calcium-dependent cysteine-type endopeptidase activity"/>
    <property type="evidence" value="ECO:0007669"/>
    <property type="project" value="InterPro"/>
</dbReference>
<accession>A0AAD7VIF9</accession>
<dbReference type="KEGG" id="qsa:O6P43_006452"/>
<name>A0AAD7VIF9_QUISA</name>
<evidence type="ECO:0000256" key="2">
    <source>
        <dbReference type="SAM" id="MobiDB-lite"/>
    </source>
</evidence>
<evidence type="ECO:0000313" key="5">
    <source>
        <dbReference type="Proteomes" id="UP001163823"/>
    </source>
</evidence>
<feature type="compositionally biased region" description="Polar residues" evidence="2">
    <location>
        <begin position="274"/>
        <end position="293"/>
    </location>
</feature>
<sequence>MANWTRQQPQQQGGGYFPGIEGPRSSHNWKPPLDNSQTSVPSWEKKFCSSVGLIPWHKILETKKFMYLYENVVKWDDSAGREAFENAKSRYWADINGRRSNIPLPDPNMYTDDIDWDSNVDPELLLDLEKETGTPKDENVVILGDALQFNNQSFSCTGWGDTEVNKDENAVMLGDSPQLNQSVCCTGWGDAEWDMPKTTNFYPDPTNTGVNSWGQHYPQEYEWKNGWNDSWDSWDSWNHNQKQHYGNQWQNDDRRNDGYWATYDRHDRGRGNPASHNMSRFKTSRFHNGNDNQMRGGWRNGRGRKRENFVHDRQYMNNLPAAS</sequence>
<dbReference type="InterPro" id="IPR001300">
    <property type="entry name" value="Peptidase_C2_calpain_cat"/>
</dbReference>
<organism evidence="4 5">
    <name type="scientific">Quillaja saponaria</name>
    <name type="common">Soap bark tree</name>
    <dbReference type="NCBI Taxonomy" id="32244"/>
    <lineage>
        <taxon>Eukaryota</taxon>
        <taxon>Viridiplantae</taxon>
        <taxon>Streptophyta</taxon>
        <taxon>Embryophyta</taxon>
        <taxon>Tracheophyta</taxon>
        <taxon>Spermatophyta</taxon>
        <taxon>Magnoliopsida</taxon>
        <taxon>eudicotyledons</taxon>
        <taxon>Gunneridae</taxon>
        <taxon>Pentapetalae</taxon>
        <taxon>rosids</taxon>
        <taxon>fabids</taxon>
        <taxon>Fabales</taxon>
        <taxon>Quillajaceae</taxon>
        <taxon>Quillaja</taxon>
    </lineage>
</organism>
<dbReference type="GO" id="GO:0006508">
    <property type="term" value="P:proteolysis"/>
    <property type="evidence" value="ECO:0007669"/>
    <property type="project" value="InterPro"/>
</dbReference>
<keyword evidence="5" id="KW-1185">Reference proteome</keyword>
<reference evidence="4" key="1">
    <citation type="journal article" date="2023" name="Science">
        <title>Elucidation of the pathway for biosynthesis of saponin adjuvants from the soapbark tree.</title>
        <authorList>
            <person name="Reed J."/>
            <person name="Orme A."/>
            <person name="El-Demerdash A."/>
            <person name="Owen C."/>
            <person name="Martin L.B.B."/>
            <person name="Misra R.C."/>
            <person name="Kikuchi S."/>
            <person name="Rejzek M."/>
            <person name="Martin A.C."/>
            <person name="Harkess A."/>
            <person name="Leebens-Mack J."/>
            <person name="Louveau T."/>
            <person name="Stephenson M.J."/>
            <person name="Osbourn A."/>
        </authorList>
    </citation>
    <scope>NUCLEOTIDE SEQUENCE</scope>
    <source>
        <strain evidence="4">S10</strain>
    </source>
</reference>
<dbReference type="EMBL" id="JARAOO010000003">
    <property type="protein sequence ID" value="KAJ7976705.1"/>
    <property type="molecule type" value="Genomic_DNA"/>
</dbReference>
<feature type="region of interest" description="Disordered" evidence="2">
    <location>
        <begin position="1"/>
        <end position="40"/>
    </location>
</feature>